<feature type="compositionally biased region" description="Polar residues" evidence="1">
    <location>
        <begin position="58"/>
        <end position="71"/>
    </location>
</feature>
<evidence type="ECO:0000313" key="3">
    <source>
        <dbReference type="Proteomes" id="UP000593571"/>
    </source>
</evidence>
<organism evidence="2 3">
    <name type="scientific">Rousettus aegyptiacus</name>
    <name type="common">Egyptian fruit bat</name>
    <name type="synonym">Pteropus aegyptiacus</name>
    <dbReference type="NCBI Taxonomy" id="9407"/>
    <lineage>
        <taxon>Eukaryota</taxon>
        <taxon>Metazoa</taxon>
        <taxon>Chordata</taxon>
        <taxon>Craniata</taxon>
        <taxon>Vertebrata</taxon>
        <taxon>Euteleostomi</taxon>
        <taxon>Mammalia</taxon>
        <taxon>Eutheria</taxon>
        <taxon>Laurasiatheria</taxon>
        <taxon>Chiroptera</taxon>
        <taxon>Yinpterochiroptera</taxon>
        <taxon>Pteropodoidea</taxon>
        <taxon>Pteropodidae</taxon>
        <taxon>Rousettinae</taxon>
        <taxon>Rousettus</taxon>
    </lineage>
</organism>
<gene>
    <name evidence="2" type="ORF">HJG63_009764</name>
</gene>
<reference evidence="2 3" key="1">
    <citation type="journal article" date="2020" name="Nature">
        <title>Six reference-quality genomes reveal evolution of bat adaptations.</title>
        <authorList>
            <person name="Jebb D."/>
            <person name="Huang Z."/>
            <person name="Pippel M."/>
            <person name="Hughes G.M."/>
            <person name="Lavrichenko K."/>
            <person name="Devanna P."/>
            <person name="Winkler S."/>
            <person name="Jermiin L.S."/>
            <person name="Skirmuntt E.C."/>
            <person name="Katzourakis A."/>
            <person name="Burkitt-Gray L."/>
            <person name="Ray D.A."/>
            <person name="Sullivan K.A.M."/>
            <person name="Roscito J.G."/>
            <person name="Kirilenko B.M."/>
            <person name="Davalos L.M."/>
            <person name="Corthals A.P."/>
            <person name="Power M.L."/>
            <person name="Jones G."/>
            <person name="Ransome R.D."/>
            <person name="Dechmann D.K.N."/>
            <person name="Locatelli A.G."/>
            <person name="Puechmaille S.J."/>
            <person name="Fedrigo O."/>
            <person name="Jarvis E.D."/>
            <person name="Hiller M."/>
            <person name="Vernes S.C."/>
            <person name="Myers E.W."/>
            <person name="Teeling E.C."/>
        </authorList>
    </citation>
    <scope>NUCLEOTIDE SEQUENCE [LARGE SCALE GENOMIC DNA]</scope>
    <source>
        <strain evidence="2">MRouAeg1</strain>
        <tissue evidence="2">Muscle</tissue>
    </source>
</reference>
<name>A0A7J8BDZ7_ROUAE</name>
<evidence type="ECO:0000256" key="1">
    <source>
        <dbReference type="SAM" id="MobiDB-lite"/>
    </source>
</evidence>
<protein>
    <submittedName>
        <fullName evidence="2">Uncharacterized protein</fullName>
    </submittedName>
</protein>
<accession>A0A7J8BDZ7</accession>
<sequence>MGKSQGGVGGSALGSSRGRGRPSQGGVTRDGVRAAGLSRAGSCVFRTIVECFFINSALPSPQRLSGHPETSTPRDLHAQGPPPRDLHAQGPPRPGTSTQGPPRQGPPPRDLHARLQRPTLGADPAAIGA</sequence>
<evidence type="ECO:0000313" key="2">
    <source>
        <dbReference type="EMBL" id="KAF6397097.1"/>
    </source>
</evidence>
<feature type="compositionally biased region" description="Gly residues" evidence="1">
    <location>
        <begin position="1"/>
        <end position="12"/>
    </location>
</feature>
<proteinExistence type="predicted"/>
<dbReference type="Proteomes" id="UP000593571">
    <property type="component" value="Unassembled WGS sequence"/>
</dbReference>
<dbReference type="AlphaFoldDB" id="A0A7J8BDZ7"/>
<keyword evidence="3" id="KW-1185">Reference proteome</keyword>
<feature type="region of interest" description="Disordered" evidence="1">
    <location>
        <begin position="58"/>
        <end position="129"/>
    </location>
</feature>
<feature type="compositionally biased region" description="Low complexity" evidence="1">
    <location>
        <begin position="13"/>
        <end position="26"/>
    </location>
</feature>
<comment type="caution">
    <text evidence="2">The sequence shown here is derived from an EMBL/GenBank/DDBJ whole genome shotgun (WGS) entry which is preliminary data.</text>
</comment>
<dbReference type="EMBL" id="JACASE010000017">
    <property type="protein sequence ID" value="KAF6397097.1"/>
    <property type="molecule type" value="Genomic_DNA"/>
</dbReference>
<feature type="region of interest" description="Disordered" evidence="1">
    <location>
        <begin position="1"/>
        <end position="35"/>
    </location>
</feature>